<keyword evidence="2" id="KW-0282">Flagellum</keyword>
<sequence length="170" mass="19063">MIRRAEELARNVKLVDAYRGNGNEYVRARNPFLVYEDRKCVLLSELPLAGDGVYPGLVPGLSDCAGGRRGKCAADRGAGRMRFGPVRMSWRWRFARGTRGCRITHSSRPRMFLVGLKHCCIDAEFQQLRERYDELSKDPQGNAEALRELEDAMEARSRAIAGGVADCRGD</sequence>
<evidence type="ECO:0000313" key="3">
    <source>
        <dbReference type="Proteomes" id="UP000246078"/>
    </source>
</evidence>
<evidence type="ECO:0000313" key="2">
    <source>
        <dbReference type="EMBL" id="PWV01734.1"/>
    </source>
</evidence>
<dbReference type="InterPro" id="IPR056040">
    <property type="entry name" value="DUF7623"/>
</dbReference>
<gene>
    <name evidence="2" type="ORF">C3747_194g60</name>
</gene>
<keyword evidence="2" id="KW-0969">Cilium</keyword>
<feature type="domain" description="DUF7623" evidence="1">
    <location>
        <begin position="122"/>
        <end position="162"/>
    </location>
</feature>
<protein>
    <submittedName>
        <fullName evidence="2">Flagellar Member 3</fullName>
    </submittedName>
</protein>
<dbReference type="VEuPathDB" id="TriTrypDB:C3747_194g60"/>
<proteinExistence type="predicted"/>
<comment type="caution">
    <text evidence="2">The sequence shown here is derived from an EMBL/GenBank/DDBJ whole genome shotgun (WGS) entry which is preliminary data.</text>
</comment>
<dbReference type="EMBL" id="PRFC01000194">
    <property type="protein sequence ID" value="PWV01734.1"/>
    <property type="molecule type" value="Genomic_DNA"/>
</dbReference>
<name>A0A2V2W553_TRYCR</name>
<accession>A0A2V2W553</accession>
<dbReference type="Pfam" id="PF24610">
    <property type="entry name" value="DUF7623"/>
    <property type="match status" value="1"/>
</dbReference>
<keyword evidence="2" id="KW-0966">Cell projection</keyword>
<organism evidence="2 3">
    <name type="scientific">Trypanosoma cruzi</name>
    <dbReference type="NCBI Taxonomy" id="5693"/>
    <lineage>
        <taxon>Eukaryota</taxon>
        <taxon>Discoba</taxon>
        <taxon>Euglenozoa</taxon>
        <taxon>Kinetoplastea</taxon>
        <taxon>Metakinetoplastina</taxon>
        <taxon>Trypanosomatida</taxon>
        <taxon>Trypanosomatidae</taxon>
        <taxon>Trypanosoma</taxon>
        <taxon>Schizotrypanum</taxon>
    </lineage>
</organism>
<dbReference type="Proteomes" id="UP000246078">
    <property type="component" value="Unassembled WGS sequence"/>
</dbReference>
<dbReference type="AlphaFoldDB" id="A0A2V2W553"/>
<reference evidence="2 3" key="1">
    <citation type="journal article" date="2018" name="Microb. Genom.">
        <title>Expanding an expanded genome: long-read sequencing of Trypanosoma cruzi.</title>
        <authorList>
            <person name="Berna L."/>
            <person name="Rodriguez M."/>
            <person name="Chiribao M.L."/>
            <person name="Parodi-Talice A."/>
            <person name="Pita S."/>
            <person name="Rijo G."/>
            <person name="Alvarez-Valin F."/>
            <person name="Robello C."/>
        </authorList>
    </citation>
    <scope>NUCLEOTIDE SEQUENCE [LARGE SCALE GENOMIC DNA]</scope>
    <source>
        <strain evidence="2 3">TCC</strain>
    </source>
</reference>
<evidence type="ECO:0000259" key="1">
    <source>
        <dbReference type="Pfam" id="PF24610"/>
    </source>
</evidence>